<evidence type="ECO:0000313" key="2">
    <source>
        <dbReference type="Proteomes" id="UP001066276"/>
    </source>
</evidence>
<sequence length="127" mass="14205">MTAELTPSYPLGYKPIAHFSGLLVSVMNGQHPYEQTLATEAFAVQKSTLSFMGIPMMLYAEDAVFAAIQKAKTTQTSQRVSGYEVTKGKEICTNSEVDLPVVKVADQVFIQNLVRKWKEKRFEGRNQ</sequence>
<evidence type="ECO:0000313" key="1">
    <source>
        <dbReference type="EMBL" id="KAJ1219154.1"/>
    </source>
</evidence>
<dbReference type="EMBL" id="JANPWB010000001">
    <property type="protein sequence ID" value="KAJ1219154.1"/>
    <property type="molecule type" value="Genomic_DNA"/>
</dbReference>
<gene>
    <name evidence="1" type="ORF">NDU88_006725</name>
</gene>
<dbReference type="Proteomes" id="UP001066276">
    <property type="component" value="Chromosome 1_1"/>
</dbReference>
<reference evidence="1" key="1">
    <citation type="journal article" date="2022" name="bioRxiv">
        <title>Sequencing and chromosome-scale assembly of the giantPleurodeles waltlgenome.</title>
        <authorList>
            <person name="Brown T."/>
            <person name="Elewa A."/>
            <person name="Iarovenko S."/>
            <person name="Subramanian E."/>
            <person name="Araus A.J."/>
            <person name="Petzold A."/>
            <person name="Susuki M."/>
            <person name="Suzuki K.-i.T."/>
            <person name="Hayashi T."/>
            <person name="Toyoda A."/>
            <person name="Oliveira C."/>
            <person name="Osipova E."/>
            <person name="Leigh N.D."/>
            <person name="Simon A."/>
            <person name="Yun M.H."/>
        </authorList>
    </citation>
    <scope>NUCLEOTIDE SEQUENCE</scope>
    <source>
        <strain evidence="1">20211129_DDA</strain>
        <tissue evidence="1">Liver</tissue>
    </source>
</reference>
<accession>A0AAV7WYE5</accession>
<dbReference type="AlphaFoldDB" id="A0AAV7WYE5"/>
<comment type="caution">
    <text evidence="1">The sequence shown here is derived from an EMBL/GenBank/DDBJ whole genome shotgun (WGS) entry which is preliminary data.</text>
</comment>
<proteinExistence type="predicted"/>
<keyword evidence="2" id="KW-1185">Reference proteome</keyword>
<name>A0AAV7WYE5_PLEWA</name>
<organism evidence="1 2">
    <name type="scientific">Pleurodeles waltl</name>
    <name type="common">Iberian ribbed newt</name>
    <dbReference type="NCBI Taxonomy" id="8319"/>
    <lineage>
        <taxon>Eukaryota</taxon>
        <taxon>Metazoa</taxon>
        <taxon>Chordata</taxon>
        <taxon>Craniata</taxon>
        <taxon>Vertebrata</taxon>
        <taxon>Euteleostomi</taxon>
        <taxon>Amphibia</taxon>
        <taxon>Batrachia</taxon>
        <taxon>Caudata</taxon>
        <taxon>Salamandroidea</taxon>
        <taxon>Salamandridae</taxon>
        <taxon>Pleurodelinae</taxon>
        <taxon>Pleurodeles</taxon>
    </lineage>
</organism>
<protein>
    <submittedName>
        <fullName evidence="1">Uncharacterized protein</fullName>
    </submittedName>
</protein>